<evidence type="ECO:0000313" key="2">
    <source>
        <dbReference type="Proteomes" id="UP000789860"/>
    </source>
</evidence>
<keyword evidence="2" id="KW-1185">Reference proteome</keyword>
<dbReference type="EMBL" id="CAJVPM010003453">
    <property type="protein sequence ID" value="CAG8501526.1"/>
    <property type="molecule type" value="Genomic_DNA"/>
</dbReference>
<comment type="caution">
    <text evidence="1">The sequence shown here is derived from an EMBL/GenBank/DDBJ whole genome shotgun (WGS) entry which is preliminary data.</text>
</comment>
<name>A0ACA9L293_9GLOM</name>
<accession>A0ACA9L293</accession>
<protein>
    <submittedName>
        <fullName evidence="1">2244_t:CDS:1</fullName>
    </submittedName>
</protein>
<reference evidence="1" key="1">
    <citation type="submission" date="2021-06" db="EMBL/GenBank/DDBJ databases">
        <authorList>
            <person name="Kallberg Y."/>
            <person name="Tangrot J."/>
            <person name="Rosling A."/>
        </authorList>
    </citation>
    <scope>NUCLEOTIDE SEQUENCE</scope>
    <source>
        <strain evidence="1">AU212A</strain>
    </source>
</reference>
<gene>
    <name evidence="1" type="ORF">SCALOS_LOCUS3263</name>
</gene>
<proteinExistence type="predicted"/>
<evidence type="ECO:0000313" key="1">
    <source>
        <dbReference type="EMBL" id="CAG8501526.1"/>
    </source>
</evidence>
<sequence length="133" mass="15209">MAPDVFISSNILPARKKIHAQLHVRKNNNNQLLVHNINNPSSIINNLSIINNPSTIINNPSSIINIEHFEEISTWINLQPGLIEIIIHKSQVIGCSYIHGYYSHNSHYYEKQLSVANNSILIDEFEVFQVIRN</sequence>
<organism evidence="1 2">
    <name type="scientific">Scutellospora calospora</name>
    <dbReference type="NCBI Taxonomy" id="85575"/>
    <lineage>
        <taxon>Eukaryota</taxon>
        <taxon>Fungi</taxon>
        <taxon>Fungi incertae sedis</taxon>
        <taxon>Mucoromycota</taxon>
        <taxon>Glomeromycotina</taxon>
        <taxon>Glomeromycetes</taxon>
        <taxon>Diversisporales</taxon>
        <taxon>Gigasporaceae</taxon>
        <taxon>Scutellospora</taxon>
    </lineage>
</organism>
<dbReference type="Proteomes" id="UP000789860">
    <property type="component" value="Unassembled WGS sequence"/>
</dbReference>